<comment type="caution">
    <text evidence="2">The sequence shown here is derived from an EMBL/GenBank/DDBJ whole genome shotgun (WGS) entry which is preliminary data.</text>
</comment>
<dbReference type="AlphaFoldDB" id="A0ABD3C5N9"/>
<feature type="compositionally biased region" description="Basic and acidic residues" evidence="1">
    <location>
        <begin position="289"/>
        <end position="300"/>
    </location>
</feature>
<feature type="region of interest" description="Disordered" evidence="1">
    <location>
        <begin position="411"/>
        <end position="460"/>
    </location>
</feature>
<sequence>MFFFIFSKFSYVDPFKNVSKAIENPEGFLSEWWSIFWSWFSTRYPEYTDQENIDSPWNFNPAMRSPDSDDYMLQDVCPTTMPPGLPNLEGPSHEVENLFDSNFLGWMVPSLNNNNLLGRTMMPLPENENLLGNNFSSTMMASPENENLLGSDICGMGPENGSLLGSNIPSLMMLRPDNGNMLSNMPENWNFLESDFPGMMMPRLENSNLLGNQFSSNVNFLGSDHIPRMNSNSPSMDIDQLLRMFPSSSNLSHQQEKVYKNPQLCLTRDDKCGSRYTAAAAGPSNLSPKPRELKLKSPETDVRRVCEAEHFGPLRYGRSTQLPSGSNFGGPKKNKKQRQLTVGRRYGVGLKRSTATEPAQLAPRDISTRIEPADDTGVRAFEQAHVGAPPGLVFDSSLRPDDIDQLPIFLSYPSKHSSPQQNVSENSKLPVTQDDGCDTNLELTDPAPQAKTATKPAETG</sequence>
<feature type="compositionally biased region" description="Low complexity" evidence="1">
    <location>
        <begin position="444"/>
        <end position="460"/>
    </location>
</feature>
<evidence type="ECO:0000313" key="3">
    <source>
        <dbReference type="Proteomes" id="UP001632038"/>
    </source>
</evidence>
<feature type="compositionally biased region" description="Polar residues" evidence="1">
    <location>
        <begin position="414"/>
        <end position="430"/>
    </location>
</feature>
<organism evidence="2 3">
    <name type="scientific">Castilleja foliolosa</name>
    <dbReference type="NCBI Taxonomy" id="1961234"/>
    <lineage>
        <taxon>Eukaryota</taxon>
        <taxon>Viridiplantae</taxon>
        <taxon>Streptophyta</taxon>
        <taxon>Embryophyta</taxon>
        <taxon>Tracheophyta</taxon>
        <taxon>Spermatophyta</taxon>
        <taxon>Magnoliopsida</taxon>
        <taxon>eudicotyledons</taxon>
        <taxon>Gunneridae</taxon>
        <taxon>Pentapetalae</taxon>
        <taxon>asterids</taxon>
        <taxon>lamiids</taxon>
        <taxon>Lamiales</taxon>
        <taxon>Orobanchaceae</taxon>
        <taxon>Pedicularideae</taxon>
        <taxon>Castillejinae</taxon>
        <taxon>Castilleja</taxon>
    </lineage>
</organism>
<evidence type="ECO:0000313" key="2">
    <source>
        <dbReference type="EMBL" id="KAL3624877.1"/>
    </source>
</evidence>
<feature type="region of interest" description="Disordered" evidence="1">
    <location>
        <begin position="315"/>
        <end position="346"/>
    </location>
</feature>
<keyword evidence="3" id="KW-1185">Reference proteome</keyword>
<evidence type="ECO:0000256" key="1">
    <source>
        <dbReference type="SAM" id="MobiDB-lite"/>
    </source>
</evidence>
<dbReference type="Proteomes" id="UP001632038">
    <property type="component" value="Unassembled WGS sequence"/>
</dbReference>
<reference evidence="3" key="1">
    <citation type="journal article" date="2024" name="IScience">
        <title>Strigolactones Initiate the Formation of Haustorium-like Structures in Castilleja.</title>
        <authorList>
            <person name="Buerger M."/>
            <person name="Peterson D."/>
            <person name="Chory J."/>
        </authorList>
    </citation>
    <scope>NUCLEOTIDE SEQUENCE [LARGE SCALE GENOMIC DNA]</scope>
</reference>
<name>A0ABD3C5N9_9LAMI</name>
<gene>
    <name evidence="2" type="ORF">CASFOL_031545</name>
</gene>
<dbReference type="EMBL" id="JAVIJP010000053">
    <property type="protein sequence ID" value="KAL3624877.1"/>
    <property type="molecule type" value="Genomic_DNA"/>
</dbReference>
<feature type="region of interest" description="Disordered" evidence="1">
    <location>
        <begin position="277"/>
        <end position="300"/>
    </location>
</feature>
<proteinExistence type="predicted"/>
<protein>
    <submittedName>
        <fullName evidence="2">Uncharacterized protein</fullName>
    </submittedName>
</protein>
<accession>A0ABD3C5N9</accession>